<name>A0ABS5VX63_9BACT</name>
<dbReference type="EMBL" id="JAHESD010000078">
    <property type="protein sequence ID" value="MBT1705999.1"/>
    <property type="molecule type" value="Genomic_DNA"/>
</dbReference>
<protein>
    <recommendedName>
        <fullName evidence="2">TPM domain-containing protein</fullName>
    </recommendedName>
</protein>
<dbReference type="PANTHER" id="PTHR30373">
    <property type="entry name" value="UPF0603 PROTEIN YGCG"/>
    <property type="match status" value="1"/>
</dbReference>
<feature type="domain" description="TPM" evidence="2">
    <location>
        <begin position="115"/>
        <end position="195"/>
    </location>
</feature>
<evidence type="ECO:0000313" key="4">
    <source>
        <dbReference type="Proteomes" id="UP000772618"/>
    </source>
</evidence>
<accession>A0ABS5VX63</accession>
<proteinExistence type="predicted"/>
<sequence length="220" mass="25325">MSLKQKLSEAEMQRIKDAVKEAEEKISGEIVPVIVEQSGPYRTANYKACISFSVFAFIVIVILDRYIITDATHTLYYDPMFIMMVVVSAGLVGWFLPNLSYSVKRLFLSRQHMDERASQRAENIFLEEEVFNTKHRTGIMLFISFFEHEVIVMADKGISKVVEQKEWDQIVNLLVENIHKGQIVSGIEEGIKRCGEILLEKGFIKESDDTNELRDDLRLN</sequence>
<organism evidence="3 4">
    <name type="scientific">Chryseosolibacter indicus</name>
    <dbReference type="NCBI Taxonomy" id="2782351"/>
    <lineage>
        <taxon>Bacteria</taxon>
        <taxon>Pseudomonadati</taxon>
        <taxon>Bacteroidota</taxon>
        <taxon>Cytophagia</taxon>
        <taxon>Cytophagales</taxon>
        <taxon>Chryseotaleaceae</taxon>
        <taxon>Chryseosolibacter</taxon>
    </lineage>
</organism>
<keyword evidence="4" id="KW-1185">Reference proteome</keyword>
<keyword evidence="1" id="KW-0472">Membrane</keyword>
<keyword evidence="1" id="KW-1133">Transmembrane helix</keyword>
<dbReference type="PANTHER" id="PTHR30373:SF8">
    <property type="entry name" value="BLL7265 PROTEIN"/>
    <property type="match status" value="1"/>
</dbReference>
<dbReference type="Gene3D" id="3.10.310.50">
    <property type="match status" value="1"/>
</dbReference>
<evidence type="ECO:0000256" key="1">
    <source>
        <dbReference type="SAM" id="Phobius"/>
    </source>
</evidence>
<evidence type="ECO:0000259" key="2">
    <source>
        <dbReference type="Pfam" id="PF04536"/>
    </source>
</evidence>
<gene>
    <name evidence="3" type="ORF">KK060_22095</name>
</gene>
<feature type="transmembrane region" description="Helical" evidence="1">
    <location>
        <begin position="80"/>
        <end position="101"/>
    </location>
</feature>
<comment type="caution">
    <text evidence="3">The sequence shown here is derived from an EMBL/GenBank/DDBJ whole genome shotgun (WGS) entry which is preliminary data.</text>
</comment>
<evidence type="ECO:0000313" key="3">
    <source>
        <dbReference type="EMBL" id="MBT1705999.1"/>
    </source>
</evidence>
<keyword evidence="1" id="KW-0812">Transmembrane</keyword>
<reference evidence="3 4" key="1">
    <citation type="submission" date="2021-05" db="EMBL/GenBank/DDBJ databases">
        <title>A Polyphasic approach of four new species of the genus Ohtaekwangia: Ohtaekwangia histidinii sp. nov., Ohtaekwangia cretensis sp. nov., Ohtaekwangia indiensis sp. nov., Ohtaekwangia reichenbachii sp. nov. from diverse environment.</title>
        <authorList>
            <person name="Octaviana S."/>
        </authorList>
    </citation>
    <scope>NUCLEOTIDE SEQUENCE [LARGE SCALE GENOMIC DNA]</scope>
    <source>
        <strain evidence="3 4">PWU20</strain>
    </source>
</reference>
<dbReference type="InterPro" id="IPR007621">
    <property type="entry name" value="TPM_dom"/>
</dbReference>
<dbReference type="RefSeq" id="WP_254156610.1">
    <property type="nucleotide sequence ID" value="NZ_JAHESD010000078.1"/>
</dbReference>
<dbReference type="Pfam" id="PF04536">
    <property type="entry name" value="TPM_phosphatase"/>
    <property type="match status" value="1"/>
</dbReference>
<dbReference type="Proteomes" id="UP000772618">
    <property type="component" value="Unassembled WGS sequence"/>
</dbReference>
<feature type="transmembrane region" description="Helical" evidence="1">
    <location>
        <begin position="48"/>
        <end position="68"/>
    </location>
</feature>